<dbReference type="HOGENOM" id="CLU_129723_0_0_9"/>
<dbReference type="OrthoDB" id="1905385at2"/>
<accession>M1MU91</accession>
<keyword evidence="1" id="KW-0614">Plasmid</keyword>
<sequence>MKLNRSMDKDEFKNDFNEEEKEIIGFDNNIQGNELASFNFENGDLCCDKIDGDSKNQFQNLRNNERIIPLSKIHKTKFLSGIGLTKNENGAAHIIDGEAPDSKRCYNLRSSTVRKLSELKSIHPDINICVSTIVDMAVNYFYSCIKEE</sequence>
<dbReference type="PATRIC" id="fig|931276.5.peg.5988"/>
<dbReference type="Proteomes" id="UP000011728">
    <property type="component" value="Plasmid Csp_135p"/>
</dbReference>
<gene>
    <name evidence="1" type="ORF">Cspa_135p01030</name>
</gene>
<reference evidence="1 2" key="1">
    <citation type="submission" date="2013-02" db="EMBL/GenBank/DDBJ databases">
        <title>Genome sequence of Clostridium saccharoperbutylacetonicum N1-4(HMT).</title>
        <authorList>
            <person name="Poehlein A."/>
            <person name="Daniel R."/>
        </authorList>
    </citation>
    <scope>NUCLEOTIDE SEQUENCE [LARGE SCALE GENOMIC DNA]</scope>
    <source>
        <strain evidence="2">N1-4(HMT)</strain>
        <plasmid evidence="2">Plasmid Csp_135p</plasmid>
    </source>
</reference>
<geneLocation type="plasmid" evidence="1 2">
    <name>Csp_135p</name>
</geneLocation>
<evidence type="ECO:0000313" key="1">
    <source>
        <dbReference type="EMBL" id="AGF59663.1"/>
    </source>
</evidence>
<dbReference type="KEGG" id="csr:Cspa_135p01030"/>
<name>M1MU91_9CLOT</name>
<keyword evidence="2" id="KW-1185">Reference proteome</keyword>
<protein>
    <submittedName>
        <fullName evidence="1">Uncharacterized protein</fullName>
    </submittedName>
</protein>
<proteinExistence type="predicted"/>
<dbReference type="RefSeq" id="WP_015395970.1">
    <property type="nucleotide sequence ID" value="NC_020292.1"/>
</dbReference>
<dbReference type="EMBL" id="CP004122">
    <property type="protein sequence ID" value="AGF59663.1"/>
    <property type="molecule type" value="Genomic_DNA"/>
</dbReference>
<organism evidence="1 2">
    <name type="scientific">Clostridium saccharoperbutylacetonicum N1-4(HMT)</name>
    <dbReference type="NCBI Taxonomy" id="931276"/>
    <lineage>
        <taxon>Bacteria</taxon>
        <taxon>Bacillati</taxon>
        <taxon>Bacillota</taxon>
        <taxon>Clostridia</taxon>
        <taxon>Eubacteriales</taxon>
        <taxon>Clostridiaceae</taxon>
        <taxon>Clostridium</taxon>
    </lineage>
</organism>
<dbReference type="AlphaFoldDB" id="M1MU91"/>
<evidence type="ECO:0000313" key="2">
    <source>
        <dbReference type="Proteomes" id="UP000011728"/>
    </source>
</evidence>